<evidence type="ECO:0000256" key="2">
    <source>
        <dbReference type="PIRSR" id="PIRSR004976-51"/>
    </source>
</evidence>
<feature type="binding site" evidence="2">
    <location>
        <begin position="41"/>
        <end position="43"/>
    </location>
    <ligand>
        <name>ATP</name>
        <dbReference type="ChEBI" id="CHEBI:30616"/>
    </ligand>
</feature>
<feature type="binding site" evidence="2">
    <location>
        <position position="72"/>
    </location>
    <ligand>
        <name>ATP</name>
        <dbReference type="ChEBI" id="CHEBI:30616"/>
    </ligand>
</feature>
<gene>
    <name evidence="4" type="ORF">OXIME_001226</name>
</gene>
<dbReference type="SUPFAM" id="SSF52402">
    <property type="entry name" value="Adenine nucleotide alpha hydrolases-like"/>
    <property type="match status" value="1"/>
</dbReference>
<dbReference type="GO" id="GO:0002143">
    <property type="term" value="P:tRNA wobble position uridine thiolation"/>
    <property type="evidence" value="ECO:0007669"/>
    <property type="project" value="TreeGrafter"/>
</dbReference>
<keyword evidence="2" id="KW-0547">Nucleotide-binding</keyword>
<protein>
    <submittedName>
        <fullName evidence="4">TIGR00269 family protein</fullName>
    </submittedName>
</protein>
<keyword evidence="1" id="KW-0808">Transferase</keyword>
<evidence type="ECO:0000313" key="5">
    <source>
        <dbReference type="Proteomes" id="UP001451606"/>
    </source>
</evidence>
<dbReference type="InterPro" id="IPR011063">
    <property type="entry name" value="TilS/TtcA_N"/>
</dbReference>
<proteinExistence type="predicted"/>
<sequence length="293" mass="33424">MRYTGSNLCKIHFNQFVEKRVKKEIREQLKRTGRPIVISVAISGGKDSSVTLYLLNKIFGKDAKIKLFPFTVDEGISGYRDSGLARARELCNDLGLEHHVISFSDNYGKRLDEIVREDIRNTIPCSHCGPMRRNLMNKISRLNFSDYVALGINLDDYAQSILMNVVKGDIKRLARMAPHDFVRETLVPRILPLRKIPENEVMLYAVLNGIKFDSGWCPFYGRAQRNRFRQIIADLEEETPGTRHALVKFHDELKPILSDSVKHEELGKCFICGSPTSNKICAVCNDLSEMNYA</sequence>
<evidence type="ECO:0000256" key="1">
    <source>
        <dbReference type="ARBA" id="ARBA00022679"/>
    </source>
</evidence>
<feature type="binding site" evidence="2">
    <location>
        <position position="151"/>
    </location>
    <ligand>
        <name>ATP</name>
        <dbReference type="ChEBI" id="CHEBI:30616"/>
    </ligand>
</feature>
<dbReference type="Pfam" id="PF01171">
    <property type="entry name" value="ATP_bind_3"/>
    <property type="match status" value="1"/>
</dbReference>
<reference evidence="4 5" key="1">
    <citation type="submission" date="2023-09" db="EMBL/GenBank/DDBJ databases">
        <authorList>
            <person name="Golyshina O.V."/>
            <person name="Lunev E.A."/>
            <person name="Bargiela R."/>
            <person name="Gaines M.C."/>
            <person name="Daum B."/>
            <person name="Bale N.J."/>
            <person name="Koenen M."/>
            <person name="Sinninghe Damst J.S."/>
            <person name="Yakimov M."/>
            <person name="Golyshin P.N."/>
        </authorList>
    </citation>
    <scope>NUCLEOTIDE SEQUENCE [LARGE SCALE GENOMIC DNA]</scope>
    <source>
        <strain evidence="4 5">M1</strain>
    </source>
</reference>
<dbReference type="PANTHER" id="PTHR11807">
    <property type="entry name" value="ATPASES OF THE PP SUPERFAMILY-RELATED"/>
    <property type="match status" value="1"/>
</dbReference>
<dbReference type="InterPro" id="IPR014729">
    <property type="entry name" value="Rossmann-like_a/b/a_fold"/>
</dbReference>
<feature type="binding site" evidence="2">
    <location>
        <position position="47"/>
    </location>
    <ligand>
        <name>ATP</name>
        <dbReference type="ChEBI" id="CHEBI:30616"/>
    </ligand>
</feature>
<evidence type="ECO:0000313" key="4">
    <source>
        <dbReference type="EMBL" id="WYY00646.1"/>
    </source>
</evidence>
<dbReference type="Gene3D" id="3.40.50.620">
    <property type="entry name" value="HUPs"/>
    <property type="match status" value="1"/>
</dbReference>
<dbReference type="PIRSF" id="PIRSF004976">
    <property type="entry name" value="ATPase_YdaO"/>
    <property type="match status" value="1"/>
</dbReference>
<organism evidence="4 5">
    <name type="scientific">Oxyplasma meridianum</name>
    <dbReference type="NCBI Taxonomy" id="3073602"/>
    <lineage>
        <taxon>Archaea</taxon>
        <taxon>Methanobacteriati</taxon>
        <taxon>Thermoplasmatota</taxon>
        <taxon>Thermoplasmata</taxon>
        <taxon>Thermoplasmatales</taxon>
        <taxon>Thermoplasmataceae</taxon>
        <taxon>Oxyplasma</taxon>
    </lineage>
</organism>
<dbReference type="KEGG" id="omr:OXIME_001226"/>
<dbReference type="AlphaFoldDB" id="A0AAX4NGN1"/>
<dbReference type="NCBIfam" id="TIGR00269">
    <property type="entry name" value="TIGR00269 family protein"/>
    <property type="match status" value="1"/>
</dbReference>
<dbReference type="EMBL" id="CP133772">
    <property type="protein sequence ID" value="WYY00646.1"/>
    <property type="molecule type" value="Genomic_DNA"/>
</dbReference>
<keyword evidence="5" id="KW-1185">Reference proteome</keyword>
<dbReference type="GO" id="GO:0002144">
    <property type="term" value="C:cytosolic tRNA wobble base thiouridylase complex"/>
    <property type="evidence" value="ECO:0007669"/>
    <property type="project" value="TreeGrafter"/>
</dbReference>
<keyword evidence="2" id="KW-0067">ATP-binding</keyword>
<feature type="binding site" evidence="2">
    <location>
        <position position="156"/>
    </location>
    <ligand>
        <name>ATP</name>
        <dbReference type="ChEBI" id="CHEBI:30616"/>
    </ligand>
</feature>
<dbReference type="Proteomes" id="UP001451606">
    <property type="component" value="Chromosome"/>
</dbReference>
<dbReference type="InterPro" id="IPR035107">
    <property type="entry name" value="tRNA_thiolation_TtcA_Ctu1"/>
</dbReference>
<dbReference type="PANTHER" id="PTHR11807:SF12">
    <property type="entry name" value="CYTOPLASMIC TRNA 2-THIOLATION PROTEIN 1"/>
    <property type="match status" value="1"/>
</dbReference>
<name>A0AAX4NGN1_9ARCH</name>
<dbReference type="GO" id="GO:0005524">
    <property type="term" value="F:ATP binding"/>
    <property type="evidence" value="ECO:0007669"/>
    <property type="project" value="UniProtKB-KW"/>
</dbReference>
<dbReference type="GO" id="GO:0000049">
    <property type="term" value="F:tRNA binding"/>
    <property type="evidence" value="ECO:0007669"/>
    <property type="project" value="InterPro"/>
</dbReference>
<feature type="domain" description="tRNA(Ile)-lysidine/2-thiocytidine synthase N-terminal" evidence="3">
    <location>
        <begin position="38"/>
        <end position="230"/>
    </location>
</feature>
<dbReference type="InterPro" id="IPR000541">
    <property type="entry name" value="Ncs6/Tuc1/Ctu1"/>
</dbReference>
<accession>A0AAX4NGN1</accession>
<evidence type="ECO:0000259" key="3">
    <source>
        <dbReference type="Pfam" id="PF01171"/>
    </source>
</evidence>
<dbReference type="GO" id="GO:0016740">
    <property type="term" value="F:transferase activity"/>
    <property type="evidence" value="ECO:0007669"/>
    <property type="project" value="UniProtKB-KW"/>
</dbReference>